<keyword evidence="1" id="KW-0862">Zinc</keyword>
<evidence type="ECO:0000256" key="1">
    <source>
        <dbReference type="PIRSR" id="PIRSR604597-1"/>
    </source>
</evidence>
<keyword evidence="2" id="KW-0326">Glycosidase</keyword>
<sequence>MSEAAGKHLADISIDPRGRQRCWWCGADAMYRDYHDDEWGHPTADDRHLFEKICLEGFQCGLSWLTILRRREAFRTAFHDFHIESVAAMTAEDVQRLVADDTIIRHRGKIEATIHNAARALEMQATDGSLAAFFWSYEPESSPKVLTRNDVRPVTDESHAMAKELKRRGWKFIGPTTCYAFMQSVGMVNDHLAECDDHARIEQQRKRFTRPH</sequence>
<dbReference type="OrthoDB" id="9807664at2"/>
<proteinExistence type="predicted"/>
<reference evidence="2 3" key="1">
    <citation type="journal article" date="2020" name="Antonie Van Leeuwenhoek">
        <title>Rhodopirellula heiligendammensis sp. nov., Rhodopirellula pilleata sp. nov., and Rhodopirellula solitaria sp. nov. isolated from natural or artificial marine surfaces in Northern Germany and California, USA, and emended description of the genus Rhodopirellula.</title>
        <authorList>
            <person name="Kallscheuer N."/>
            <person name="Wiegand S."/>
            <person name="Jogler M."/>
            <person name="Boedeker C."/>
            <person name="Peeters S.H."/>
            <person name="Rast P."/>
            <person name="Heuer A."/>
            <person name="Jetten M.S.M."/>
            <person name="Rohde M."/>
            <person name="Jogler C."/>
        </authorList>
    </citation>
    <scope>NUCLEOTIDE SEQUENCE [LARGE SCALE GENOMIC DNA]</scope>
    <source>
        <strain evidence="2 3">Poly21</strain>
    </source>
</reference>
<keyword evidence="2" id="KW-0378">Hydrolase</keyword>
<dbReference type="Gene3D" id="1.10.340.30">
    <property type="entry name" value="Hypothetical protein, domain 2"/>
    <property type="match status" value="1"/>
</dbReference>
<dbReference type="InterPro" id="IPR004597">
    <property type="entry name" value="Tag"/>
</dbReference>
<dbReference type="AlphaFoldDB" id="A0A5C6BVI3"/>
<organism evidence="2 3">
    <name type="scientific">Allorhodopirellula heiligendammensis</name>
    <dbReference type="NCBI Taxonomy" id="2714739"/>
    <lineage>
        <taxon>Bacteria</taxon>
        <taxon>Pseudomonadati</taxon>
        <taxon>Planctomycetota</taxon>
        <taxon>Planctomycetia</taxon>
        <taxon>Pirellulales</taxon>
        <taxon>Pirellulaceae</taxon>
        <taxon>Allorhodopirellula</taxon>
    </lineage>
</organism>
<comment type="caution">
    <text evidence="2">The sequence shown here is derived from an EMBL/GenBank/DDBJ whole genome shotgun (WGS) entry which is preliminary data.</text>
</comment>
<dbReference type="InterPro" id="IPR052891">
    <property type="entry name" value="DNA-3mA_glycosylase"/>
</dbReference>
<dbReference type="GO" id="GO:0046872">
    <property type="term" value="F:metal ion binding"/>
    <property type="evidence" value="ECO:0007669"/>
    <property type="project" value="UniProtKB-KW"/>
</dbReference>
<dbReference type="EC" id="3.2.2.20" evidence="2"/>
<dbReference type="InterPro" id="IPR011257">
    <property type="entry name" value="DNA_glycosylase"/>
</dbReference>
<evidence type="ECO:0000313" key="3">
    <source>
        <dbReference type="Proteomes" id="UP000319908"/>
    </source>
</evidence>
<dbReference type="Proteomes" id="UP000319908">
    <property type="component" value="Unassembled WGS sequence"/>
</dbReference>
<keyword evidence="1" id="KW-0479">Metal-binding</keyword>
<dbReference type="Pfam" id="PF03352">
    <property type="entry name" value="Adenine_glyco"/>
    <property type="match status" value="1"/>
</dbReference>
<dbReference type="RefSeq" id="WP_146407649.1">
    <property type="nucleotide sequence ID" value="NZ_SJPU01000002.1"/>
</dbReference>
<feature type="binding site" evidence="1">
    <location>
        <position position="22"/>
    </location>
    <ligand>
        <name>Zn(2+)</name>
        <dbReference type="ChEBI" id="CHEBI:29105"/>
    </ligand>
</feature>
<dbReference type="PANTHER" id="PTHR30037">
    <property type="entry name" value="DNA-3-METHYLADENINE GLYCOSYLASE 1"/>
    <property type="match status" value="1"/>
</dbReference>
<keyword evidence="3" id="KW-1185">Reference proteome</keyword>
<evidence type="ECO:0000313" key="2">
    <source>
        <dbReference type="EMBL" id="TWU15882.1"/>
    </source>
</evidence>
<dbReference type="NCBIfam" id="TIGR00624">
    <property type="entry name" value="tag"/>
    <property type="match status" value="1"/>
</dbReference>
<dbReference type="SUPFAM" id="SSF48150">
    <property type="entry name" value="DNA-glycosylase"/>
    <property type="match status" value="1"/>
</dbReference>
<dbReference type="GO" id="GO:0006284">
    <property type="term" value="P:base-excision repair"/>
    <property type="evidence" value="ECO:0007669"/>
    <property type="project" value="InterPro"/>
</dbReference>
<protein>
    <submittedName>
        <fullName evidence="2">DNA-3-methyladenine glycosylase 1</fullName>
        <ecNumber evidence="2">3.2.2.20</ecNumber>
    </submittedName>
</protein>
<gene>
    <name evidence="2" type="primary">tag</name>
    <name evidence="2" type="ORF">Poly21_30840</name>
</gene>
<feature type="binding site" evidence="1">
    <location>
        <position position="35"/>
    </location>
    <ligand>
        <name>Zn(2+)</name>
        <dbReference type="ChEBI" id="CHEBI:29105"/>
    </ligand>
</feature>
<dbReference type="InterPro" id="IPR005019">
    <property type="entry name" value="Adenine_glyco"/>
</dbReference>
<feature type="binding site" evidence="1">
    <location>
        <position position="191"/>
    </location>
    <ligand>
        <name>Zn(2+)</name>
        <dbReference type="ChEBI" id="CHEBI:29105"/>
    </ligand>
</feature>
<dbReference type="EMBL" id="SJPU01000002">
    <property type="protein sequence ID" value="TWU15882.1"/>
    <property type="molecule type" value="Genomic_DNA"/>
</dbReference>
<dbReference type="PANTHER" id="PTHR30037:SF4">
    <property type="entry name" value="DNA-3-METHYLADENINE GLYCOSYLASE I"/>
    <property type="match status" value="1"/>
</dbReference>
<accession>A0A5C6BVI3</accession>
<dbReference type="GO" id="GO:0008725">
    <property type="term" value="F:DNA-3-methyladenine glycosylase activity"/>
    <property type="evidence" value="ECO:0007669"/>
    <property type="project" value="UniProtKB-EC"/>
</dbReference>
<feature type="binding site" evidence="1">
    <location>
        <position position="195"/>
    </location>
    <ligand>
        <name>Zn(2+)</name>
        <dbReference type="ChEBI" id="CHEBI:29105"/>
    </ligand>
</feature>
<name>A0A5C6BVI3_9BACT</name>